<protein>
    <submittedName>
        <fullName evidence="1">Uncharacterized protein</fullName>
    </submittedName>
</protein>
<sequence length="42" mass="4808">MVKIFSPSFAITGPEWSRLVLLVMMLQELYSQVSLAVHVTRE</sequence>
<evidence type="ECO:0000313" key="1">
    <source>
        <dbReference type="EMBL" id="VDC76044.1"/>
    </source>
</evidence>
<gene>
    <name evidence="1" type="ORF">BRAA01T02546Z</name>
</gene>
<dbReference type="AlphaFoldDB" id="A0A3P5ZKG8"/>
<proteinExistence type="predicted"/>
<name>A0A3P5ZKG8_BRACM</name>
<dbReference type="EMBL" id="LR031571">
    <property type="protein sequence ID" value="VDC76044.1"/>
    <property type="molecule type" value="Genomic_DNA"/>
</dbReference>
<reference evidence="1" key="1">
    <citation type="submission" date="2018-11" db="EMBL/GenBank/DDBJ databases">
        <authorList>
            <consortium name="Genoscope - CEA"/>
            <person name="William W."/>
        </authorList>
    </citation>
    <scope>NUCLEOTIDE SEQUENCE</scope>
</reference>
<organism evidence="1">
    <name type="scientific">Brassica campestris</name>
    <name type="common">Field mustard</name>
    <dbReference type="NCBI Taxonomy" id="3711"/>
    <lineage>
        <taxon>Eukaryota</taxon>
        <taxon>Viridiplantae</taxon>
        <taxon>Streptophyta</taxon>
        <taxon>Embryophyta</taxon>
        <taxon>Tracheophyta</taxon>
        <taxon>Spermatophyta</taxon>
        <taxon>Magnoliopsida</taxon>
        <taxon>eudicotyledons</taxon>
        <taxon>Gunneridae</taxon>
        <taxon>Pentapetalae</taxon>
        <taxon>rosids</taxon>
        <taxon>malvids</taxon>
        <taxon>Brassicales</taxon>
        <taxon>Brassicaceae</taxon>
        <taxon>Brassiceae</taxon>
        <taxon>Brassica</taxon>
    </lineage>
</organism>
<accession>A0A3P5ZKG8</accession>